<dbReference type="EMBL" id="DVLY01000047">
    <property type="protein sequence ID" value="HIT97598.1"/>
    <property type="molecule type" value="Genomic_DNA"/>
</dbReference>
<feature type="transmembrane region" description="Helical" evidence="11">
    <location>
        <begin position="293"/>
        <end position="314"/>
    </location>
</feature>
<keyword evidence="5 11" id="KW-0812">Transmembrane</keyword>
<evidence type="ECO:0000256" key="11">
    <source>
        <dbReference type="HAMAP-Rule" id="MF_01393"/>
    </source>
</evidence>
<dbReference type="GO" id="GO:0045259">
    <property type="term" value="C:proton-transporting ATP synthase complex"/>
    <property type="evidence" value="ECO:0007669"/>
    <property type="project" value="UniProtKB-KW"/>
</dbReference>
<comment type="caution">
    <text evidence="14">The sequence shown here is derived from an EMBL/GenBank/DDBJ whole genome shotgun (WGS) entry which is preliminary data.</text>
</comment>
<dbReference type="GO" id="GO:0005886">
    <property type="term" value="C:plasma membrane"/>
    <property type="evidence" value="ECO:0007669"/>
    <property type="project" value="UniProtKB-SubCell"/>
</dbReference>
<gene>
    <name evidence="11 14" type="primary">atpB</name>
    <name evidence="14" type="ORF">IAC44_02035</name>
</gene>
<name>A0A9D1H8U7_9FLAO</name>
<reference evidence="14" key="1">
    <citation type="submission" date="2020-10" db="EMBL/GenBank/DDBJ databases">
        <authorList>
            <person name="Gilroy R."/>
        </authorList>
    </citation>
    <scope>NUCLEOTIDE SEQUENCE</scope>
    <source>
        <strain evidence="14">1383</strain>
    </source>
</reference>
<evidence type="ECO:0000256" key="13">
    <source>
        <dbReference type="SAM" id="SignalP"/>
    </source>
</evidence>
<dbReference type="InterPro" id="IPR000568">
    <property type="entry name" value="ATP_synth_F0_asu"/>
</dbReference>
<evidence type="ECO:0000256" key="10">
    <source>
        <dbReference type="ARBA" id="ARBA00023310"/>
    </source>
</evidence>
<comment type="similarity">
    <text evidence="2 11 12">Belongs to the ATPase A chain family.</text>
</comment>
<comment type="function">
    <text evidence="11 12">Key component of the proton channel; it plays a direct role in the translocation of protons across the membrane.</text>
</comment>
<keyword evidence="6 11" id="KW-0375">Hydrogen ion transport</keyword>
<evidence type="ECO:0000256" key="8">
    <source>
        <dbReference type="ARBA" id="ARBA00023065"/>
    </source>
</evidence>
<feature type="signal peptide" evidence="13">
    <location>
        <begin position="1"/>
        <end position="21"/>
    </location>
</feature>
<dbReference type="NCBIfam" id="TIGR01131">
    <property type="entry name" value="ATP_synt_6_or_A"/>
    <property type="match status" value="1"/>
</dbReference>
<dbReference type="Proteomes" id="UP000824161">
    <property type="component" value="Unassembled WGS sequence"/>
</dbReference>
<keyword evidence="3 11" id="KW-0813">Transport</keyword>
<proteinExistence type="inferred from homology"/>
<dbReference type="InterPro" id="IPR035908">
    <property type="entry name" value="F0_ATP_A_sf"/>
</dbReference>
<evidence type="ECO:0000256" key="6">
    <source>
        <dbReference type="ARBA" id="ARBA00022781"/>
    </source>
</evidence>
<dbReference type="PANTHER" id="PTHR11410:SF0">
    <property type="entry name" value="ATP SYNTHASE SUBUNIT A"/>
    <property type="match status" value="1"/>
</dbReference>
<feature type="transmembrane region" description="Helical" evidence="11">
    <location>
        <begin position="326"/>
        <end position="355"/>
    </location>
</feature>
<reference evidence="14" key="2">
    <citation type="journal article" date="2021" name="PeerJ">
        <title>Extensive microbial diversity within the chicken gut microbiome revealed by metagenomics and culture.</title>
        <authorList>
            <person name="Gilroy R."/>
            <person name="Ravi A."/>
            <person name="Getino M."/>
            <person name="Pursley I."/>
            <person name="Horton D.L."/>
            <person name="Alikhan N.F."/>
            <person name="Baker D."/>
            <person name="Gharbi K."/>
            <person name="Hall N."/>
            <person name="Watson M."/>
            <person name="Adriaenssens E.M."/>
            <person name="Foster-Nyarko E."/>
            <person name="Jarju S."/>
            <person name="Secka A."/>
            <person name="Antonio M."/>
            <person name="Oren A."/>
            <person name="Chaudhuri R.R."/>
            <person name="La Ragione R."/>
            <person name="Hildebrand F."/>
            <person name="Pallen M.J."/>
        </authorList>
    </citation>
    <scope>NUCLEOTIDE SEQUENCE</scope>
    <source>
        <strain evidence="14">1383</strain>
    </source>
</reference>
<evidence type="ECO:0000256" key="9">
    <source>
        <dbReference type="ARBA" id="ARBA00023136"/>
    </source>
</evidence>
<evidence type="ECO:0000256" key="4">
    <source>
        <dbReference type="ARBA" id="ARBA00022547"/>
    </source>
</evidence>
<keyword evidence="11" id="KW-1003">Cell membrane</keyword>
<keyword evidence="4 11" id="KW-0138">CF(0)</keyword>
<keyword evidence="13" id="KW-0732">Signal</keyword>
<dbReference type="CDD" id="cd00310">
    <property type="entry name" value="ATP-synt_Fo_a_6"/>
    <property type="match status" value="1"/>
</dbReference>
<organism evidence="14 15">
    <name type="scientific">Candidatus Merdimorpha stercoravium</name>
    <dbReference type="NCBI Taxonomy" id="2840863"/>
    <lineage>
        <taxon>Bacteria</taxon>
        <taxon>Pseudomonadati</taxon>
        <taxon>Bacteroidota</taxon>
        <taxon>Flavobacteriia</taxon>
        <taxon>Flavobacteriales</taxon>
        <taxon>Candidatus Merdimorpha</taxon>
    </lineage>
</organism>
<keyword evidence="10 11" id="KW-0066">ATP synthesis</keyword>
<dbReference type="GO" id="GO:0046933">
    <property type="term" value="F:proton-transporting ATP synthase activity, rotational mechanism"/>
    <property type="evidence" value="ECO:0007669"/>
    <property type="project" value="UniProtKB-UniRule"/>
</dbReference>
<keyword evidence="9 11" id="KW-0472">Membrane</keyword>
<dbReference type="InterPro" id="IPR045083">
    <property type="entry name" value="ATP_synth_F0_asu_bact/mt"/>
</dbReference>
<evidence type="ECO:0000256" key="5">
    <source>
        <dbReference type="ARBA" id="ARBA00022692"/>
    </source>
</evidence>
<sequence>MSKRILPVVMAVLLSCFSARAASQQASEEEFDQQSFIMAHVKDAHSFHIADVDGHAVAVPLPVILFGQGGVSVFLSSAFHHDNSGKVVVERAGRRFVMNNETIYYASDTPSADGTYLTYDAQGNITNGKPFDLSFTKNMVTLTMAMILLFAVFLTMGRFYRRKENVDKVPRGIARVFEPLVVYLRDEVIRPNVGEELYRRYTPYLLTLFFFILFANLLGLIPFFPFGANVSGNTSFSLPLAFFTFVIVQVSGTKEYWKEIVSVPGVPKPIMIILAPVEFLGLFTKPFALTIRLFASILGGHITILSLLMLIFVFKMWAIVPASGIFVVFMTFIEILVAVIQAYIFTLLTSIYIGAARVSAEHND</sequence>
<dbReference type="Pfam" id="PF00119">
    <property type="entry name" value="ATP-synt_A"/>
    <property type="match status" value="1"/>
</dbReference>
<feature type="transmembrane region" description="Helical" evidence="11">
    <location>
        <begin position="139"/>
        <end position="160"/>
    </location>
</feature>
<dbReference type="Gene3D" id="1.20.120.220">
    <property type="entry name" value="ATP synthase, F0 complex, subunit A"/>
    <property type="match status" value="1"/>
</dbReference>
<accession>A0A9D1H8U7</accession>
<feature type="transmembrane region" description="Helical" evidence="11">
    <location>
        <begin position="204"/>
        <end position="224"/>
    </location>
</feature>
<keyword evidence="8 11" id="KW-0406">Ion transport</keyword>
<evidence type="ECO:0000256" key="7">
    <source>
        <dbReference type="ARBA" id="ARBA00022989"/>
    </source>
</evidence>
<dbReference type="SUPFAM" id="SSF81336">
    <property type="entry name" value="F1F0 ATP synthase subunit A"/>
    <property type="match status" value="1"/>
</dbReference>
<evidence type="ECO:0000256" key="2">
    <source>
        <dbReference type="ARBA" id="ARBA00006810"/>
    </source>
</evidence>
<comment type="subcellular location">
    <subcellularLocation>
        <location evidence="11 12">Cell membrane</location>
        <topology evidence="11 12">Multi-pass membrane protein</topology>
    </subcellularLocation>
    <subcellularLocation>
        <location evidence="1">Membrane</location>
        <topology evidence="1">Multi-pass membrane protein</topology>
    </subcellularLocation>
</comment>
<feature type="chain" id="PRO_5038744831" description="ATP synthase subunit a" evidence="13">
    <location>
        <begin position="22"/>
        <end position="364"/>
    </location>
</feature>
<evidence type="ECO:0000256" key="3">
    <source>
        <dbReference type="ARBA" id="ARBA00022448"/>
    </source>
</evidence>
<evidence type="ECO:0000256" key="1">
    <source>
        <dbReference type="ARBA" id="ARBA00004141"/>
    </source>
</evidence>
<evidence type="ECO:0000256" key="12">
    <source>
        <dbReference type="RuleBase" id="RU000483"/>
    </source>
</evidence>
<evidence type="ECO:0000313" key="15">
    <source>
        <dbReference type="Proteomes" id="UP000824161"/>
    </source>
</evidence>
<feature type="transmembrane region" description="Helical" evidence="11">
    <location>
        <begin position="269"/>
        <end position="287"/>
    </location>
</feature>
<feature type="transmembrane region" description="Helical" evidence="11">
    <location>
        <begin position="236"/>
        <end position="257"/>
    </location>
</feature>
<protein>
    <recommendedName>
        <fullName evidence="11 12">ATP synthase subunit a</fullName>
    </recommendedName>
    <alternativeName>
        <fullName evidence="11">ATP synthase F0 sector subunit a</fullName>
    </alternativeName>
    <alternativeName>
        <fullName evidence="11">F-ATPase subunit 6</fullName>
    </alternativeName>
</protein>
<dbReference type="PROSITE" id="PS51257">
    <property type="entry name" value="PROKAR_LIPOPROTEIN"/>
    <property type="match status" value="1"/>
</dbReference>
<dbReference type="AlphaFoldDB" id="A0A9D1H8U7"/>
<keyword evidence="7 11" id="KW-1133">Transmembrane helix</keyword>
<evidence type="ECO:0000313" key="14">
    <source>
        <dbReference type="EMBL" id="HIT97598.1"/>
    </source>
</evidence>
<dbReference type="HAMAP" id="MF_01393">
    <property type="entry name" value="ATP_synth_a_bact"/>
    <property type="match status" value="1"/>
</dbReference>
<dbReference type="PANTHER" id="PTHR11410">
    <property type="entry name" value="ATP SYNTHASE SUBUNIT A"/>
    <property type="match status" value="1"/>
</dbReference>
<dbReference type="PRINTS" id="PR00123">
    <property type="entry name" value="ATPASEA"/>
</dbReference>